<dbReference type="Proteomes" id="UP001162060">
    <property type="component" value="Unassembled WGS sequence"/>
</dbReference>
<evidence type="ECO:0000313" key="2">
    <source>
        <dbReference type="Proteomes" id="UP001162060"/>
    </source>
</evidence>
<gene>
    <name evidence="1" type="ORF">PM001_LOCUS5052</name>
</gene>
<protein>
    <recommendedName>
        <fullName evidence="3">Polyketide synthase</fullName>
    </recommendedName>
</protein>
<dbReference type="AlphaFoldDB" id="A0AAV1TEL3"/>
<accession>A0AAV1TEL3</accession>
<reference evidence="1" key="1">
    <citation type="submission" date="2024-01" db="EMBL/GenBank/DDBJ databases">
        <authorList>
            <person name="Webb A."/>
        </authorList>
    </citation>
    <scope>NUCLEOTIDE SEQUENCE</scope>
    <source>
        <strain evidence="1">Pm1</strain>
    </source>
</reference>
<dbReference type="EMBL" id="CAKLBY020000040">
    <property type="protein sequence ID" value="CAK7914873.1"/>
    <property type="molecule type" value="Genomic_DNA"/>
</dbReference>
<evidence type="ECO:0000313" key="1">
    <source>
        <dbReference type="EMBL" id="CAK7914873.1"/>
    </source>
</evidence>
<organism evidence="1 2">
    <name type="scientific">Peronospora matthiolae</name>
    <dbReference type="NCBI Taxonomy" id="2874970"/>
    <lineage>
        <taxon>Eukaryota</taxon>
        <taxon>Sar</taxon>
        <taxon>Stramenopiles</taxon>
        <taxon>Oomycota</taxon>
        <taxon>Peronosporomycetes</taxon>
        <taxon>Peronosporales</taxon>
        <taxon>Peronosporaceae</taxon>
        <taxon>Peronospora</taxon>
    </lineage>
</organism>
<comment type="caution">
    <text evidence="1">The sequence shown here is derived from an EMBL/GenBank/DDBJ whole genome shotgun (WGS) entry which is preliminary data.</text>
</comment>
<evidence type="ECO:0008006" key="3">
    <source>
        <dbReference type="Google" id="ProtNLM"/>
    </source>
</evidence>
<proteinExistence type="predicted"/>
<sequence length="102" mass="10997">MACVREASSCESQKRNAQEQKKGSCSVTASVSLAACTLSLPSYLVMDSSCFCVTSAQLLRLQSFAFSGTREVLRGSRFAVFEMITDTDERDDETAAGNCPHA</sequence>
<name>A0AAV1TEL3_9STRA</name>